<dbReference type="SUPFAM" id="SSF54427">
    <property type="entry name" value="NTF2-like"/>
    <property type="match status" value="1"/>
</dbReference>
<keyword evidence="2" id="KW-1185">Reference proteome</keyword>
<dbReference type="Proteomes" id="UP001300763">
    <property type="component" value="Unassembled WGS sequence"/>
</dbReference>
<organism evidence="1 2">
    <name type="scientific">Actinomycetospora lemnae</name>
    <dbReference type="NCBI Taxonomy" id="3019891"/>
    <lineage>
        <taxon>Bacteria</taxon>
        <taxon>Bacillati</taxon>
        <taxon>Actinomycetota</taxon>
        <taxon>Actinomycetes</taxon>
        <taxon>Pseudonocardiales</taxon>
        <taxon>Pseudonocardiaceae</taxon>
        <taxon>Actinomycetospora</taxon>
    </lineage>
</organism>
<dbReference type="EMBL" id="JAQZAO010000003">
    <property type="protein sequence ID" value="MDD7965217.1"/>
    <property type="molecule type" value="Genomic_DNA"/>
</dbReference>
<proteinExistence type="predicted"/>
<dbReference type="InterPro" id="IPR032710">
    <property type="entry name" value="NTF2-like_dom_sf"/>
</dbReference>
<dbReference type="RefSeq" id="WP_274199764.1">
    <property type="nucleotide sequence ID" value="NZ_JAQZAO010000003.1"/>
</dbReference>
<evidence type="ECO:0000313" key="1">
    <source>
        <dbReference type="EMBL" id="MDD7965217.1"/>
    </source>
</evidence>
<protein>
    <recommendedName>
        <fullName evidence="3">Nuclear transport factor 2 family protein</fullName>
    </recommendedName>
</protein>
<sequence>MFDEVGAELAVGDVDVVVRPHRGHDELRAWRRDVPDVAYTLLRAEPTGDGAEADVVIAGDFPGSPVELHYTVDLGDEGRIARLDISPRAS</sequence>
<evidence type="ECO:0008006" key="3">
    <source>
        <dbReference type="Google" id="ProtNLM"/>
    </source>
</evidence>
<name>A0ABT5SQT8_9PSEU</name>
<gene>
    <name evidence="1" type="ORF">PGB27_07620</name>
</gene>
<comment type="caution">
    <text evidence="1">The sequence shown here is derived from an EMBL/GenBank/DDBJ whole genome shotgun (WGS) entry which is preliminary data.</text>
</comment>
<dbReference type="Gene3D" id="3.10.450.50">
    <property type="match status" value="1"/>
</dbReference>
<reference evidence="1 2" key="1">
    <citation type="submission" date="2023-02" db="EMBL/GenBank/DDBJ databases">
        <title>Genome sequencing required for Actinomycetospora new species description.</title>
        <authorList>
            <person name="Saimee Y."/>
            <person name="Duangmal K."/>
        </authorList>
    </citation>
    <scope>NUCLEOTIDE SEQUENCE [LARGE SCALE GENOMIC DNA]</scope>
    <source>
        <strain evidence="1 2">DW7H6</strain>
    </source>
</reference>
<accession>A0ABT5SQT8</accession>
<evidence type="ECO:0000313" key="2">
    <source>
        <dbReference type="Proteomes" id="UP001300763"/>
    </source>
</evidence>